<proteinExistence type="inferred from homology"/>
<dbReference type="AlphaFoldDB" id="A0A1E7N173"/>
<sequence length="270" mass="28906">MVGRSLGLRGAVNARDLGGYRTAGGRVVRGGVVLRSDGLNRVTAEDVDPLGALGLRAVVDLRSSDEIREAGPDLLPDGVTSHHLPLLATDFDINTTLRGALSDRSARKQRGLLGNGRAAAMMTGLYRWFVTDPVARERFAALLRLLADPGGVPLLFHCSAGKDRTGWAAALVLTALGVDRETVLADYLLTNERSAAVVERVLEDFGSRGLMREPELLLPVFRADRGYLDAAFAEVEAGWAGFDAFWREGLGLDEEVLAGLRANLLDGGTD</sequence>
<dbReference type="PANTHER" id="PTHR31126">
    <property type="entry name" value="TYROSINE-PROTEIN PHOSPHATASE"/>
    <property type="match status" value="1"/>
</dbReference>
<organism evidence="3 4">
    <name type="scientific">Kitasatospora aureofaciens</name>
    <name type="common">Streptomyces aureofaciens</name>
    <dbReference type="NCBI Taxonomy" id="1894"/>
    <lineage>
        <taxon>Bacteria</taxon>
        <taxon>Bacillati</taxon>
        <taxon>Actinomycetota</taxon>
        <taxon>Actinomycetes</taxon>
        <taxon>Kitasatosporales</taxon>
        <taxon>Streptomycetaceae</taxon>
        <taxon>Kitasatospora</taxon>
    </lineage>
</organism>
<dbReference type="PANTHER" id="PTHR31126:SF1">
    <property type="entry name" value="TYROSINE SPECIFIC PROTEIN PHOSPHATASES DOMAIN-CONTAINING PROTEIN"/>
    <property type="match status" value="1"/>
</dbReference>
<comment type="similarity">
    <text evidence="1">Belongs to the protein-tyrosine phosphatase family.</text>
</comment>
<dbReference type="PROSITE" id="PS50056">
    <property type="entry name" value="TYR_PHOSPHATASE_2"/>
    <property type="match status" value="1"/>
</dbReference>
<evidence type="ECO:0000256" key="1">
    <source>
        <dbReference type="ARBA" id="ARBA00009580"/>
    </source>
</evidence>
<feature type="domain" description="Tyrosine specific protein phosphatases" evidence="2">
    <location>
        <begin position="137"/>
        <end position="179"/>
    </location>
</feature>
<evidence type="ECO:0000313" key="4">
    <source>
        <dbReference type="Proteomes" id="UP000037395"/>
    </source>
</evidence>
<dbReference type="InterPro" id="IPR026893">
    <property type="entry name" value="Tyr/Ser_Pase_IphP-type"/>
</dbReference>
<protein>
    <recommendedName>
        <fullName evidence="2">Tyrosine specific protein phosphatases domain-containing protein</fullName>
    </recommendedName>
</protein>
<dbReference type="Pfam" id="PF13350">
    <property type="entry name" value="Y_phosphatase3"/>
    <property type="match status" value="1"/>
</dbReference>
<keyword evidence="4" id="KW-1185">Reference proteome</keyword>
<reference evidence="3" key="1">
    <citation type="submission" date="2016-08" db="EMBL/GenBank/DDBJ databases">
        <title>Sequencing, Assembly and Comparative Genomics of S. aureofaciens ATCC 10762.</title>
        <authorList>
            <person name="Gradnigo J.S."/>
            <person name="Johnson N."/>
            <person name="Somerville G.A."/>
        </authorList>
    </citation>
    <scope>NUCLEOTIDE SEQUENCE [LARGE SCALE GENOMIC DNA]</scope>
    <source>
        <strain evidence="3">ATCC 10762</strain>
    </source>
</reference>
<evidence type="ECO:0000313" key="3">
    <source>
        <dbReference type="EMBL" id="OEV34213.1"/>
    </source>
</evidence>
<name>A0A1E7N173_KITAU</name>
<dbReference type="GO" id="GO:0004721">
    <property type="term" value="F:phosphoprotein phosphatase activity"/>
    <property type="evidence" value="ECO:0007669"/>
    <property type="project" value="InterPro"/>
</dbReference>
<dbReference type="InterPro" id="IPR016130">
    <property type="entry name" value="Tyr_Pase_AS"/>
</dbReference>
<dbReference type="Proteomes" id="UP000037395">
    <property type="component" value="Unassembled WGS sequence"/>
</dbReference>
<dbReference type="InterPro" id="IPR029021">
    <property type="entry name" value="Prot-tyrosine_phosphatase-like"/>
</dbReference>
<dbReference type="EMBL" id="JPRF03000053">
    <property type="protein sequence ID" value="OEV34213.1"/>
    <property type="molecule type" value="Genomic_DNA"/>
</dbReference>
<evidence type="ECO:0000259" key="2">
    <source>
        <dbReference type="PROSITE" id="PS50056"/>
    </source>
</evidence>
<dbReference type="SUPFAM" id="SSF52799">
    <property type="entry name" value="(Phosphotyrosine protein) phosphatases II"/>
    <property type="match status" value="1"/>
</dbReference>
<accession>A0A1E7N173</accession>
<dbReference type="InterPro" id="IPR000387">
    <property type="entry name" value="Tyr_Pase_dom"/>
</dbReference>
<gene>
    <name evidence="3" type="ORF">HS99_0037090</name>
</gene>
<comment type="caution">
    <text evidence="3">The sequence shown here is derived from an EMBL/GenBank/DDBJ whole genome shotgun (WGS) entry which is preliminary data.</text>
</comment>
<dbReference type="PROSITE" id="PS00383">
    <property type="entry name" value="TYR_PHOSPHATASE_1"/>
    <property type="match status" value="1"/>
</dbReference>
<dbReference type="Gene3D" id="3.90.190.10">
    <property type="entry name" value="Protein tyrosine phosphatase superfamily"/>
    <property type="match status" value="1"/>
</dbReference>